<dbReference type="PANTHER" id="PTHR44586:SF25">
    <property type="entry name" value="(WILD MALAYSIAN BANANA) HYPOTHETICAL PROTEIN"/>
    <property type="match status" value="1"/>
</dbReference>
<protein>
    <recommendedName>
        <fullName evidence="1">KIB1-4 beta-propeller domain-containing protein</fullName>
    </recommendedName>
</protein>
<comment type="caution">
    <text evidence="2">The sequence shown here is derived from an EMBL/GenBank/DDBJ whole genome shotgun (WGS) entry which is preliminary data.</text>
</comment>
<dbReference type="PANTHER" id="PTHR44586">
    <property type="entry name" value="F-BOX DOMAIN CONTAINING PROTEIN, EXPRESSED"/>
    <property type="match status" value="1"/>
</dbReference>
<dbReference type="EMBL" id="BQKI01000012">
    <property type="protein sequence ID" value="GJN06189.1"/>
    <property type="molecule type" value="Genomic_DNA"/>
</dbReference>
<reference evidence="2" key="1">
    <citation type="journal article" date="2018" name="DNA Res.">
        <title>Multiple hybrid de novo genome assembly of finger millet, an orphan allotetraploid crop.</title>
        <authorList>
            <person name="Hatakeyama M."/>
            <person name="Aluri S."/>
            <person name="Balachadran M.T."/>
            <person name="Sivarajan S.R."/>
            <person name="Patrignani A."/>
            <person name="Gruter S."/>
            <person name="Poveda L."/>
            <person name="Shimizu-Inatsugi R."/>
            <person name="Baeten J."/>
            <person name="Francoijs K.J."/>
            <person name="Nataraja K.N."/>
            <person name="Reddy Y.A.N."/>
            <person name="Phadnis S."/>
            <person name="Ravikumar R.L."/>
            <person name="Schlapbach R."/>
            <person name="Sreeman S.M."/>
            <person name="Shimizu K.K."/>
        </authorList>
    </citation>
    <scope>NUCLEOTIDE SEQUENCE</scope>
</reference>
<gene>
    <name evidence="2" type="primary">ga23893</name>
    <name evidence="2" type="ORF">PR202_ga23893</name>
</gene>
<evidence type="ECO:0000313" key="2">
    <source>
        <dbReference type="EMBL" id="GJN06189.1"/>
    </source>
</evidence>
<feature type="domain" description="KIB1-4 beta-propeller" evidence="1">
    <location>
        <begin position="1"/>
        <end position="60"/>
    </location>
</feature>
<proteinExistence type="predicted"/>
<name>A0AAV5D6B0_ELECO</name>
<keyword evidence="3" id="KW-1185">Reference proteome</keyword>
<dbReference type="InterPro" id="IPR005174">
    <property type="entry name" value="KIB1-4_b-propeller"/>
</dbReference>
<sequence length="97" mass="11193">MDLAQQRLVQVKDLRGHALFLGFNGSFFLPVTGSSNNKLKANCIYHTDDNIEYVCAKRFHRRHVVAFSLDENVFTQLFTSSSRLNWPPPIWIRPSRG</sequence>
<evidence type="ECO:0000259" key="1">
    <source>
        <dbReference type="Pfam" id="PF03478"/>
    </source>
</evidence>
<evidence type="ECO:0000313" key="3">
    <source>
        <dbReference type="Proteomes" id="UP001054889"/>
    </source>
</evidence>
<dbReference type="AlphaFoldDB" id="A0AAV5D6B0"/>
<dbReference type="Proteomes" id="UP001054889">
    <property type="component" value="Unassembled WGS sequence"/>
</dbReference>
<organism evidence="2 3">
    <name type="scientific">Eleusine coracana subsp. coracana</name>
    <dbReference type="NCBI Taxonomy" id="191504"/>
    <lineage>
        <taxon>Eukaryota</taxon>
        <taxon>Viridiplantae</taxon>
        <taxon>Streptophyta</taxon>
        <taxon>Embryophyta</taxon>
        <taxon>Tracheophyta</taxon>
        <taxon>Spermatophyta</taxon>
        <taxon>Magnoliopsida</taxon>
        <taxon>Liliopsida</taxon>
        <taxon>Poales</taxon>
        <taxon>Poaceae</taxon>
        <taxon>PACMAD clade</taxon>
        <taxon>Chloridoideae</taxon>
        <taxon>Cynodonteae</taxon>
        <taxon>Eleusininae</taxon>
        <taxon>Eleusine</taxon>
    </lineage>
</organism>
<dbReference type="Pfam" id="PF03478">
    <property type="entry name" value="Beta-prop_KIB1-4"/>
    <property type="match status" value="1"/>
</dbReference>
<accession>A0AAV5D6B0</accession>
<reference evidence="2" key="2">
    <citation type="submission" date="2021-12" db="EMBL/GenBank/DDBJ databases">
        <title>Resequencing data analysis of finger millet.</title>
        <authorList>
            <person name="Hatakeyama M."/>
            <person name="Aluri S."/>
            <person name="Balachadran M.T."/>
            <person name="Sivarajan S.R."/>
            <person name="Poveda L."/>
            <person name="Shimizu-Inatsugi R."/>
            <person name="Schlapbach R."/>
            <person name="Sreeman S.M."/>
            <person name="Shimizu K.K."/>
        </authorList>
    </citation>
    <scope>NUCLEOTIDE SEQUENCE</scope>
</reference>